<dbReference type="AlphaFoldDB" id="A0A2J8IKP2"/>
<feature type="region of interest" description="Disordered" evidence="1">
    <location>
        <begin position="15"/>
        <end position="34"/>
    </location>
</feature>
<dbReference type="GO" id="GO:0003676">
    <property type="term" value="F:nucleic acid binding"/>
    <property type="evidence" value="ECO:0007669"/>
    <property type="project" value="InterPro"/>
</dbReference>
<name>A0A2J8IKP2_PANTR</name>
<sequence length="104" mass="11209">FSTCVTNGPFIMSSNSASAANGNDSKKFKGDSRSAGVPSRVIHIRKLPIDVTEGEVISLGLPFGKVTNLLMLKGKNQGLTKDYGNSPLHRFKKPGSKNFQNIFP</sequence>
<feature type="non-terminal residue" evidence="2">
    <location>
        <position position="104"/>
    </location>
</feature>
<gene>
    <name evidence="2" type="ORF">CK820_G0056115</name>
</gene>
<dbReference type="InterPro" id="IPR035979">
    <property type="entry name" value="RBD_domain_sf"/>
</dbReference>
<dbReference type="PANTHER" id="PTHR15592">
    <property type="entry name" value="MATRIN 3/NUCLEAR PROTEIN 220-RELATED"/>
    <property type="match status" value="1"/>
</dbReference>
<reference evidence="2 3" key="1">
    <citation type="submission" date="2017-12" db="EMBL/GenBank/DDBJ databases">
        <title>High-resolution comparative analysis of great ape genomes.</title>
        <authorList>
            <person name="Pollen A."/>
            <person name="Hastie A."/>
            <person name="Hormozdiari F."/>
            <person name="Dougherty M."/>
            <person name="Liu R."/>
            <person name="Chaisson M."/>
            <person name="Hoppe E."/>
            <person name="Hill C."/>
            <person name="Pang A."/>
            <person name="Hillier L."/>
            <person name="Baker C."/>
            <person name="Armstrong J."/>
            <person name="Shendure J."/>
            <person name="Paten B."/>
            <person name="Wilson R."/>
            <person name="Chao H."/>
            <person name="Schneider V."/>
            <person name="Ventura M."/>
            <person name="Kronenberg Z."/>
            <person name="Murali S."/>
            <person name="Gordon D."/>
            <person name="Cantsilieris S."/>
            <person name="Munson K."/>
            <person name="Nelson B."/>
            <person name="Raja A."/>
            <person name="Underwood J."/>
            <person name="Diekhans M."/>
            <person name="Fiddes I."/>
            <person name="Haussler D."/>
            <person name="Eichler E."/>
        </authorList>
    </citation>
    <scope>NUCLEOTIDE SEQUENCE [LARGE SCALE GENOMIC DNA]</scope>
    <source>
        <strain evidence="2">Yerkes chimp pedigree #C0471</strain>
    </source>
</reference>
<organism evidence="2 3">
    <name type="scientific">Pan troglodytes</name>
    <name type="common">Chimpanzee</name>
    <dbReference type="NCBI Taxonomy" id="9598"/>
    <lineage>
        <taxon>Eukaryota</taxon>
        <taxon>Metazoa</taxon>
        <taxon>Chordata</taxon>
        <taxon>Craniata</taxon>
        <taxon>Vertebrata</taxon>
        <taxon>Euteleostomi</taxon>
        <taxon>Mammalia</taxon>
        <taxon>Eutheria</taxon>
        <taxon>Euarchontoglires</taxon>
        <taxon>Primates</taxon>
        <taxon>Haplorrhini</taxon>
        <taxon>Catarrhini</taxon>
        <taxon>Hominidae</taxon>
        <taxon>Pan</taxon>
    </lineage>
</organism>
<evidence type="ECO:0000313" key="3">
    <source>
        <dbReference type="Proteomes" id="UP000236370"/>
    </source>
</evidence>
<protein>
    <submittedName>
        <fullName evidence="2">PTBP1 isoform 13</fullName>
    </submittedName>
</protein>
<feature type="non-terminal residue" evidence="2">
    <location>
        <position position="1"/>
    </location>
</feature>
<dbReference type="InterPro" id="IPR012677">
    <property type="entry name" value="Nucleotide-bd_a/b_plait_sf"/>
</dbReference>
<evidence type="ECO:0000313" key="2">
    <source>
        <dbReference type="EMBL" id="PNI11097.1"/>
    </source>
</evidence>
<dbReference type="Gene3D" id="3.30.70.330">
    <property type="match status" value="1"/>
</dbReference>
<proteinExistence type="predicted"/>
<dbReference type="Proteomes" id="UP000236370">
    <property type="component" value="Unassembled WGS sequence"/>
</dbReference>
<evidence type="ECO:0000256" key="1">
    <source>
        <dbReference type="SAM" id="MobiDB-lite"/>
    </source>
</evidence>
<dbReference type="EMBL" id="NBAG03001108">
    <property type="protein sequence ID" value="PNI11097.1"/>
    <property type="molecule type" value="Genomic_DNA"/>
</dbReference>
<accession>A0A2J8IKP2</accession>
<dbReference type="SUPFAM" id="SSF54928">
    <property type="entry name" value="RNA-binding domain, RBD"/>
    <property type="match status" value="1"/>
</dbReference>
<comment type="caution">
    <text evidence="2">The sequence shown here is derived from an EMBL/GenBank/DDBJ whole genome shotgun (WGS) entry which is preliminary data.</text>
</comment>